<dbReference type="AlphaFoldDB" id="A0A1H1NJP1"/>
<dbReference type="STRING" id="1392877.SAMN05216221_0822"/>
<proteinExistence type="predicted"/>
<dbReference type="PANTHER" id="PTHR47199:SF2">
    <property type="entry name" value="PHOTOSYSTEM II STABILITY_ASSEMBLY FACTOR HCF136, CHLOROPLASTIC"/>
    <property type="match status" value="1"/>
</dbReference>
<accession>A0A1H1NJP1</accession>
<evidence type="ECO:0000256" key="1">
    <source>
        <dbReference type="ARBA" id="ARBA00022531"/>
    </source>
</evidence>
<dbReference type="SUPFAM" id="SSF50939">
    <property type="entry name" value="Sialidases"/>
    <property type="match status" value="1"/>
</dbReference>
<evidence type="ECO:0000256" key="2">
    <source>
        <dbReference type="ARBA" id="ARBA00023276"/>
    </source>
</evidence>
<dbReference type="Pfam" id="PF14870">
    <property type="entry name" value="PSII_BNR"/>
    <property type="match status" value="1"/>
</dbReference>
<keyword evidence="1" id="KW-0602">Photosynthesis</keyword>
<protein>
    <recommendedName>
        <fullName evidence="4">Photosynthesis system II assembly factor Ycf48/Hcf136-like domain-containing protein</fullName>
    </recommendedName>
</protein>
<evidence type="ECO:0000256" key="3">
    <source>
        <dbReference type="SAM" id="SignalP"/>
    </source>
</evidence>
<dbReference type="InterPro" id="IPR036278">
    <property type="entry name" value="Sialidase_sf"/>
</dbReference>
<dbReference type="Gene3D" id="2.130.10.10">
    <property type="entry name" value="YVTN repeat-like/Quinoprotein amine dehydrogenase"/>
    <property type="match status" value="2"/>
</dbReference>
<feature type="chain" id="PRO_5009255605" description="Photosynthesis system II assembly factor Ycf48/Hcf136-like domain-containing protein" evidence="3">
    <location>
        <begin position="25"/>
        <end position="360"/>
    </location>
</feature>
<evidence type="ECO:0000313" key="5">
    <source>
        <dbReference type="EMBL" id="SDR99168.1"/>
    </source>
</evidence>
<keyword evidence="6" id="KW-1185">Reference proteome</keyword>
<evidence type="ECO:0000313" key="6">
    <source>
        <dbReference type="Proteomes" id="UP000243359"/>
    </source>
</evidence>
<dbReference type="RefSeq" id="WP_231975692.1">
    <property type="nucleotide sequence ID" value="NZ_LT629751.1"/>
</dbReference>
<keyword evidence="3" id="KW-0732">Signal</keyword>
<feature type="domain" description="Photosynthesis system II assembly factor Ycf48/Hcf136-like" evidence="4">
    <location>
        <begin position="82"/>
        <end position="129"/>
    </location>
</feature>
<dbReference type="GO" id="GO:0009523">
    <property type="term" value="C:photosystem II"/>
    <property type="evidence" value="ECO:0007669"/>
    <property type="project" value="UniProtKB-KW"/>
</dbReference>
<reference evidence="6" key="1">
    <citation type="submission" date="2016-10" db="EMBL/GenBank/DDBJ databases">
        <authorList>
            <person name="Varghese N."/>
            <person name="Submissions S."/>
        </authorList>
    </citation>
    <scope>NUCLEOTIDE SEQUENCE [LARGE SCALE GENOMIC DNA]</scope>
    <source>
        <strain evidence="6">KCTC 32247</strain>
    </source>
</reference>
<keyword evidence="2" id="KW-0604">Photosystem II</keyword>
<dbReference type="InterPro" id="IPR028203">
    <property type="entry name" value="PSII_CF48-like_dom"/>
</dbReference>
<name>A0A1H1NJP1_9PSED</name>
<sequence>MKRTMIALCISLVGLVVAESNAFADTEKRPEVVRDVPDTLQQPALRSPLAARSLLNAVASAGERIVAVGARGHIVYSDDRGQSWQQAEVPVSVTLTGVCFADRDTGWAVGHRGVILKTVDGGRSWSKRFDGLQAATAIVQARELQDPERAHDARRLQMEGADKPLLDVQCLDRQRVVAVGAYGFGFVTHDGGDTWLPSLALLDGTEQRHVNVVREHGGQLYLAGELGMLLRLDSDLQQLEPLGEPYPGSFFGLVVTRSGHLLAFGLRGNLFRSGDGGASWQQVEFAGSQSLTAGVNLADGGILLVDESGAGWLSRDDGQSFRPVRPSAQFPFAGLLATSDGGSVAVGVNGVSFFEPGALR</sequence>
<dbReference type="GO" id="GO:0015979">
    <property type="term" value="P:photosynthesis"/>
    <property type="evidence" value="ECO:0007669"/>
    <property type="project" value="UniProtKB-KW"/>
</dbReference>
<evidence type="ECO:0000259" key="4">
    <source>
        <dbReference type="Pfam" id="PF14870"/>
    </source>
</evidence>
<dbReference type="PANTHER" id="PTHR47199">
    <property type="entry name" value="PHOTOSYSTEM II STABILITY/ASSEMBLY FACTOR HCF136, CHLOROPLASTIC"/>
    <property type="match status" value="1"/>
</dbReference>
<organism evidence="5 6">
    <name type="scientific">Pseudomonas oryzae</name>
    <dbReference type="NCBI Taxonomy" id="1392877"/>
    <lineage>
        <taxon>Bacteria</taxon>
        <taxon>Pseudomonadati</taxon>
        <taxon>Pseudomonadota</taxon>
        <taxon>Gammaproteobacteria</taxon>
        <taxon>Pseudomonadales</taxon>
        <taxon>Pseudomonadaceae</taxon>
        <taxon>Pseudomonas</taxon>
    </lineage>
</organism>
<dbReference type="Proteomes" id="UP000243359">
    <property type="component" value="Chromosome I"/>
</dbReference>
<dbReference type="EMBL" id="LT629751">
    <property type="protein sequence ID" value="SDR99168.1"/>
    <property type="molecule type" value="Genomic_DNA"/>
</dbReference>
<feature type="signal peptide" evidence="3">
    <location>
        <begin position="1"/>
        <end position="24"/>
    </location>
</feature>
<dbReference type="InterPro" id="IPR015943">
    <property type="entry name" value="WD40/YVTN_repeat-like_dom_sf"/>
</dbReference>
<gene>
    <name evidence="5" type="ORF">SAMN05216221_0822</name>
</gene>